<dbReference type="GO" id="GO:0016491">
    <property type="term" value="F:oxidoreductase activity"/>
    <property type="evidence" value="ECO:0007669"/>
    <property type="project" value="UniProtKB-KW"/>
</dbReference>
<protein>
    <submittedName>
        <fullName evidence="2">PPOX class F420-dependent oxidoreductase</fullName>
        <ecNumber evidence="2">1.-.-.-</ecNumber>
    </submittedName>
</protein>
<sequence>MTKNGSSALQGNAYCSFSTRKRSGDWVSTPVWFAPDGDSVYLFSAGHAGKVKRLRNFPDARVAPCTVTGTVTGAWIEAEACLLTTPADEKTALDALRRKYGLQMLAADFFSKLTGKMQRRAYIRVNFPAT</sequence>
<accession>A0ABT3TAU5</accession>
<dbReference type="InterPro" id="IPR019965">
    <property type="entry name" value="PPOX_F420-dep_Rv2061_put"/>
</dbReference>
<evidence type="ECO:0000313" key="3">
    <source>
        <dbReference type="Proteomes" id="UP001143304"/>
    </source>
</evidence>
<dbReference type="Gene3D" id="2.30.110.10">
    <property type="entry name" value="Electron Transport, Fmn-binding Protein, Chain A"/>
    <property type="match status" value="1"/>
</dbReference>
<evidence type="ECO:0000313" key="2">
    <source>
        <dbReference type="EMBL" id="MCX2978965.1"/>
    </source>
</evidence>
<dbReference type="Proteomes" id="UP001143304">
    <property type="component" value="Unassembled WGS sequence"/>
</dbReference>
<comment type="caution">
    <text evidence="2">The sequence shown here is derived from an EMBL/GenBank/DDBJ whole genome shotgun (WGS) entry which is preliminary data.</text>
</comment>
<dbReference type="EC" id="1.-.-.-" evidence="2"/>
<keyword evidence="3" id="KW-1185">Reference proteome</keyword>
<reference evidence="2" key="1">
    <citation type="submission" date="2019-02" db="EMBL/GenBank/DDBJ databases">
        <authorList>
            <person name="Li S.-H."/>
        </authorList>
    </citation>
    <scope>NUCLEOTIDE SEQUENCE</scope>
    <source>
        <strain evidence="2">IMCC11814</strain>
    </source>
</reference>
<dbReference type="InterPro" id="IPR012349">
    <property type="entry name" value="Split_barrel_FMN-bd"/>
</dbReference>
<proteinExistence type="predicted"/>
<dbReference type="PANTHER" id="PTHR35176:SF11">
    <property type="entry name" value="PYRIDOXAMINE 5'-PHOSPHATE OXIDASE FAMILY PROTEIN"/>
    <property type="match status" value="1"/>
</dbReference>
<evidence type="ECO:0000256" key="1">
    <source>
        <dbReference type="ARBA" id="ARBA00023002"/>
    </source>
</evidence>
<name>A0ABT3TAU5_9GAMM</name>
<dbReference type="EMBL" id="SHNO01000002">
    <property type="protein sequence ID" value="MCX2978965.1"/>
    <property type="molecule type" value="Genomic_DNA"/>
</dbReference>
<organism evidence="2 3">
    <name type="scientific">Candidatus Marimicrobium litorale</name>
    <dbReference type="NCBI Taxonomy" id="2518991"/>
    <lineage>
        <taxon>Bacteria</taxon>
        <taxon>Pseudomonadati</taxon>
        <taxon>Pseudomonadota</taxon>
        <taxon>Gammaproteobacteria</taxon>
        <taxon>Cellvibrionales</taxon>
        <taxon>Halieaceae</taxon>
        <taxon>Marimicrobium</taxon>
    </lineage>
</organism>
<gene>
    <name evidence="2" type="ORF">EYC82_16595</name>
</gene>
<dbReference type="PANTHER" id="PTHR35176">
    <property type="entry name" value="HEME OXYGENASE HI_0854-RELATED"/>
    <property type="match status" value="1"/>
</dbReference>
<dbReference type="InterPro" id="IPR052019">
    <property type="entry name" value="F420H2_bilvrd_red/Heme_oxyg"/>
</dbReference>
<keyword evidence="1 2" id="KW-0560">Oxidoreductase</keyword>
<dbReference type="NCBIfam" id="TIGR03666">
    <property type="entry name" value="Rv2061_F420"/>
    <property type="match status" value="1"/>
</dbReference>
<dbReference type="SUPFAM" id="SSF50475">
    <property type="entry name" value="FMN-binding split barrel"/>
    <property type="match status" value="1"/>
</dbReference>